<dbReference type="GO" id="GO:0005654">
    <property type="term" value="C:nucleoplasm"/>
    <property type="evidence" value="ECO:0007669"/>
    <property type="project" value="UniProtKB-SubCell"/>
</dbReference>
<dbReference type="GO" id="GO:0001935">
    <property type="term" value="P:endothelial cell proliferation"/>
    <property type="evidence" value="ECO:0007669"/>
    <property type="project" value="UniProtKB-UniRule"/>
</dbReference>
<reference evidence="9" key="3">
    <citation type="submission" date="2025-09" db="UniProtKB">
        <authorList>
            <consortium name="Ensembl"/>
        </authorList>
    </citation>
    <scope>IDENTIFICATION</scope>
    <source>
        <strain evidence="9">Guanapo</strain>
    </source>
</reference>
<dbReference type="GO" id="GO:0003700">
    <property type="term" value="F:DNA-binding transcription factor activity"/>
    <property type="evidence" value="ECO:0007669"/>
    <property type="project" value="UniProtKB-UniRule"/>
</dbReference>
<dbReference type="SMART" id="SM00980">
    <property type="entry name" value="THAP"/>
    <property type="match status" value="1"/>
</dbReference>
<dbReference type="InterPro" id="IPR026516">
    <property type="entry name" value="THAP1/10"/>
</dbReference>
<keyword evidence="2 5" id="KW-0863">Zinc-finger</keyword>
<dbReference type="GO" id="GO:0000978">
    <property type="term" value="F:RNA polymerase II cis-regulatory region sequence-specific DNA binding"/>
    <property type="evidence" value="ECO:0007669"/>
    <property type="project" value="TreeGrafter"/>
</dbReference>
<evidence type="ECO:0000256" key="4">
    <source>
        <dbReference type="ARBA" id="ARBA00023125"/>
    </source>
</evidence>
<feature type="domain" description="THAP-type" evidence="8">
    <location>
        <begin position="16"/>
        <end position="98"/>
    </location>
</feature>
<dbReference type="Bgee" id="ENSPREG00000001413">
    <property type="expression patterns" value="Expressed in caudal fin"/>
</dbReference>
<dbReference type="InterPro" id="IPR038441">
    <property type="entry name" value="THAP_Znf_sf"/>
</dbReference>
<protein>
    <recommendedName>
        <fullName evidence="6">THAP domain-containing protein 1</fullName>
    </recommendedName>
</protein>
<dbReference type="SMART" id="SM00692">
    <property type="entry name" value="DM3"/>
    <property type="match status" value="1"/>
</dbReference>
<evidence type="ECO:0000313" key="10">
    <source>
        <dbReference type="Proteomes" id="UP000242638"/>
    </source>
</evidence>
<dbReference type="Gene3D" id="6.20.210.20">
    <property type="entry name" value="THAP domain"/>
    <property type="match status" value="1"/>
</dbReference>
<keyword evidence="10" id="KW-1185">Reference proteome</keyword>
<comment type="similarity">
    <text evidence="6">Belongs to the THAP1 family.</text>
</comment>
<evidence type="ECO:0000313" key="9">
    <source>
        <dbReference type="Ensembl" id="ENSPREP00000001906.1"/>
    </source>
</evidence>
<keyword evidence="6" id="KW-0804">Transcription</keyword>
<name>A0A3P9MX55_POERE</name>
<dbReference type="Pfam" id="PF05485">
    <property type="entry name" value="THAP"/>
    <property type="match status" value="1"/>
</dbReference>
<comment type="subcellular location">
    <subcellularLocation>
        <location evidence="6">Nucleus</location>
        <location evidence="6">Nucleoplasm</location>
    </subcellularLocation>
</comment>
<dbReference type="PANTHER" id="PTHR46600:SF7">
    <property type="entry name" value="SI:DKEY-228B2.6-RELATED"/>
    <property type="match status" value="1"/>
</dbReference>
<evidence type="ECO:0000256" key="3">
    <source>
        <dbReference type="ARBA" id="ARBA00022833"/>
    </source>
</evidence>
<accession>A0A3P9MX55</accession>
<comment type="function">
    <text evidence="6">DNA-binding transcription regulator that regulates endothelial cell proliferation and G1/S cell-cycle progression. Specifically binds the 5'-[AT]NTNN[GT]GGCA[AGT]-3' core DNA sequence and acts by modulating expression of pRB-E2F cell-cycle target genes.</text>
</comment>
<dbReference type="InterPro" id="IPR006612">
    <property type="entry name" value="THAP_Znf"/>
</dbReference>
<reference evidence="10" key="1">
    <citation type="submission" date="2013-11" db="EMBL/GenBank/DDBJ databases">
        <title>The genomic landscape of the Guanapo guppy.</title>
        <authorList>
            <person name="Kuenstner A."/>
            <person name="Dreyer C."/>
        </authorList>
    </citation>
    <scope>NUCLEOTIDE SEQUENCE</scope>
    <source>
        <strain evidence="10">Guanapo</strain>
    </source>
</reference>
<reference evidence="9" key="2">
    <citation type="submission" date="2025-08" db="UniProtKB">
        <authorList>
            <consortium name="Ensembl"/>
        </authorList>
    </citation>
    <scope>IDENTIFICATION</scope>
    <source>
        <strain evidence="9">Guanapo</strain>
    </source>
</reference>
<keyword evidence="6" id="KW-0131">Cell cycle</keyword>
<evidence type="ECO:0000256" key="5">
    <source>
        <dbReference type="PROSITE-ProRule" id="PRU00309"/>
    </source>
</evidence>
<dbReference type="Proteomes" id="UP000242638">
    <property type="component" value="Unassembled WGS sequence"/>
</dbReference>
<dbReference type="GO" id="GO:0008270">
    <property type="term" value="F:zinc ion binding"/>
    <property type="evidence" value="ECO:0007669"/>
    <property type="project" value="UniProtKB-KW"/>
</dbReference>
<evidence type="ECO:0000256" key="6">
    <source>
        <dbReference type="RuleBase" id="RU369073"/>
    </source>
</evidence>
<keyword evidence="6" id="KW-0805">Transcription regulation</keyword>
<evidence type="ECO:0000256" key="7">
    <source>
        <dbReference type="SAM" id="Coils"/>
    </source>
</evidence>
<dbReference type="Ensembl" id="ENSPRET00000001950.1">
    <property type="protein sequence ID" value="ENSPREP00000001906.1"/>
    <property type="gene ID" value="ENSPREG00000001413.1"/>
</dbReference>
<dbReference type="OMA" id="PMEHEAR"/>
<keyword evidence="4 5" id="KW-0238">DNA-binding</keyword>
<dbReference type="SUPFAM" id="SSF57716">
    <property type="entry name" value="Glucocorticoid receptor-like (DNA-binding domain)"/>
    <property type="match status" value="1"/>
</dbReference>
<keyword evidence="6 7" id="KW-0175">Coiled coil</keyword>
<feature type="coiled-coil region" evidence="7">
    <location>
        <begin position="148"/>
        <end position="175"/>
    </location>
</feature>
<keyword evidence="3" id="KW-0862">Zinc</keyword>
<keyword evidence="1" id="KW-0479">Metal-binding</keyword>
<evidence type="ECO:0000256" key="1">
    <source>
        <dbReference type="ARBA" id="ARBA00022723"/>
    </source>
</evidence>
<dbReference type="GeneTree" id="ENSGT00940000164656"/>
<sequence length="195" mass="22642">NPKKDKIVFQKQSKQYHEHCCVPRCTASSKYNGRLSFHGFPCDPDLRRRWLVNIRRDKFKLTTHSKVCSLHFTPDQLLQPKTARGRRKVNKGAVPELFQWNNFCVQPERASVWERVSRPEPDSIETDPPVQCTSADRDYCSVPEPAGLDMAINENDKLKEEIKALTTQIEELKIQSTFGLQRFAGSDDDIRFYTR</sequence>
<evidence type="ECO:0000259" key="8">
    <source>
        <dbReference type="PROSITE" id="PS50950"/>
    </source>
</evidence>
<keyword evidence="6" id="KW-0539">Nucleus</keyword>
<evidence type="ECO:0000256" key="2">
    <source>
        <dbReference type="ARBA" id="ARBA00022771"/>
    </source>
</evidence>
<dbReference type="AlphaFoldDB" id="A0A3P9MX55"/>
<proteinExistence type="inferred from homology"/>
<dbReference type="GO" id="GO:0006357">
    <property type="term" value="P:regulation of transcription by RNA polymerase II"/>
    <property type="evidence" value="ECO:0007669"/>
    <property type="project" value="TreeGrafter"/>
</dbReference>
<dbReference type="PANTHER" id="PTHR46600">
    <property type="entry name" value="THAP DOMAIN-CONTAINING"/>
    <property type="match status" value="1"/>
</dbReference>
<organism evidence="9 10">
    <name type="scientific">Poecilia reticulata</name>
    <name type="common">Guppy</name>
    <name type="synonym">Acanthophacelus reticulatus</name>
    <dbReference type="NCBI Taxonomy" id="8081"/>
    <lineage>
        <taxon>Eukaryota</taxon>
        <taxon>Metazoa</taxon>
        <taxon>Chordata</taxon>
        <taxon>Craniata</taxon>
        <taxon>Vertebrata</taxon>
        <taxon>Euteleostomi</taxon>
        <taxon>Actinopterygii</taxon>
        <taxon>Neopterygii</taxon>
        <taxon>Teleostei</taxon>
        <taxon>Neoteleostei</taxon>
        <taxon>Acanthomorphata</taxon>
        <taxon>Ovalentaria</taxon>
        <taxon>Atherinomorphae</taxon>
        <taxon>Cyprinodontiformes</taxon>
        <taxon>Poeciliidae</taxon>
        <taxon>Poeciliinae</taxon>
        <taxon>Poecilia</taxon>
    </lineage>
</organism>
<dbReference type="PROSITE" id="PS50950">
    <property type="entry name" value="ZF_THAP"/>
    <property type="match status" value="1"/>
</dbReference>